<name>A0A1N6LWR4_BABMR</name>
<dbReference type="Gene3D" id="3.30.1120.90">
    <property type="entry name" value="Nucleosome assembly protein"/>
    <property type="match status" value="1"/>
</dbReference>
<dbReference type="InterPro" id="IPR037231">
    <property type="entry name" value="NAP-like_sf"/>
</dbReference>
<dbReference type="GeneID" id="24423429"/>
<dbReference type="EMBL" id="FO082871">
    <property type="protein sequence ID" value="SIO73318.1"/>
    <property type="molecule type" value="Genomic_DNA"/>
</dbReference>
<comment type="similarity">
    <text evidence="1 2">Belongs to the nucleosome assembly protein (NAP) family.</text>
</comment>
<evidence type="ECO:0000256" key="1">
    <source>
        <dbReference type="ARBA" id="ARBA00009947"/>
    </source>
</evidence>
<protein>
    <submittedName>
        <fullName evidence="4">Nucleosome assembly protein 1-like 1</fullName>
    </submittedName>
</protein>
<evidence type="ECO:0000256" key="2">
    <source>
        <dbReference type="RuleBase" id="RU003876"/>
    </source>
</evidence>
<dbReference type="GO" id="GO:0005634">
    <property type="term" value="C:nucleus"/>
    <property type="evidence" value="ECO:0007669"/>
    <property type="project" value="InterPro"/>
</dbReference>
<organism evidence="4 5">
    <name type="scientific">Babesia microti (strain RI)</name>
    <dbReference type="NCBI Taxonomy" id="1133968"/>
    <lineage>
        <taxon>Eukaryota</taxon>
        <taxon>Sar</taxon>
        <taxon>Alveolata</taxon>
        <taxon>Apicomplexa</taxon>
        <taxon>Aconoidasida</taxon>
        <taxon>Piroplasmida</taxon>
        <taxon>Babesiidae</taxon>
        <taxon>Babesia</taxon>
    </lineage>
</organism>
<dbReference type="GO" id="GO:0006334">
    <property type="term" value="P:nucleosome assembly"/>
    <property type="evidence" value="ECO:0007669"/>
    <property type="project" value="InterPro"/>
</dbReference>
<evidence type="ECO:0000313" key="4">
    <source>
        <dbReference type="EMBL" id="SIO73318.1"/>
    </source>
</evidence>
<proteinExistence type="inferred from homology"/>
<dbReference type="InterPro" id="IPR002164">
    <property type="entry name" value="NAP_family"/>
</dbReference>
<gene>
    <name evidence="4" type="ORF">BMR1_01G01785</name>
</gene>
<sequence length="304" mass="35320">MGDDKNFIRQMENVSLADNILDTLTESQNAIVEKLQQLQKSRDDLDSSYTRELNALRAKYDALYQPVYDKRAEILTTPNGSDYGTPALPRFWLIAMKNNSTLRSIIEAADEPILAYLKDMKAEFLEPLKQESFKITLFFDKNPYFSNKFLTKQYNMSIIDGETEALLQGTESTTIDWFPDQDVTKQTVSRVQRHKTTKERRTKTEVEEKPSFFRFFTSQQVPSNESLSRMTKQQIAELEMYVEEDYDIGIILRDKIIPESIYWYLGIAEDEDLEDDEDVDDEGDDDEGDDDSFQQSYSDYSDSS</sequence>
<reference evidence="4 5" key="3">
    <citation type="journal article" date="2016" name="Sci. Rep.">
        <title>Genome-wide diversity and gene expression profiling of Babesia microti isolates identify polymorphic genes that mediate host-pathogen interactions.</title>
        <authorList>
            <person name="Silva J.C."/>
            <person name="Cornillot E."/>
            <person name="McCracken C."/>
            <person name="Usmani-Brown S."/>
            <person name="Dwivedi A."/>
            <person name="Ifeonu O.O."/>
            <person name="Crabtree J."/>
            <person name="Gotia H.T."/>
            <person name="Virji A.Z."/>
            <person name="Reynes C."/>
            <person name="Colinge J."/>
            <person name="Kumar V."/>
            <person name="Lawres L."/>
            <person name="Pazzi J.E."/>
            <person name="Pablo J.V."/>
            <person name="Hung C."/>
            <person name="Brancato J."/>
            <person name="Kumari P."/>
            <person name="Orvis J."/>
            <person name="Tretina K."/>
            <person name="Chibucos M."/>
            <person name="Ott S."/>
            <person name="Sadzewicz L."/>
            <person name="Sengamalay N."/>
            <person name="Shetty A.C."/>
            <person name="Su Q."/>
            <person name="Tallon L."/>
            <person name="Fraser C.M."/>
            <person name="Frutos R."/>
            <person name="Molina D.M."/>
            <person name="Krause P.J."/>
            <person name="Ben Mamoun C."/>
        </authorList>
    </citation>
    <scope>NUCLEOTIDE SEQUENCE [LARGE SCALE GENOMIC DNA]</scope>
    <source>
        <strain evidence="4 5">RI</strain>
    </source>
</reference>
<feature type="compositionally biased region" description="Acidic residues" evidence="3">
    <location>
        <begin position="272"/>
        <end position="292"/>
    </location>
</feature>
<dbReference type="OrthoDB" id="27325at2759"/>
<feature type="region of interest" description="Disordered" evidence="3">
    <location>
        <begin position="272"/>
        <end position="304"/>
    </location>
</feature>
<accession>A0A1N6LWR4</accession>
<dbReference type="SUPFAM" id="SSF143113">
    <property type="entry name" value="NAP-like"/>
    <property type="match status" value="1"/>
</dbReference>
<dbReference type="KEGG" id="bmic:BMR1_01G01785"/>
<dbReference type="PANTHER" id="PTHR11875">
    <property type="entry name" value="TESTIS-SPECIFIC Y-ENCODED PROTEIN"/>
    <property type="match status" value="1"/>
</dbReference>
<reference evidence="4 5" key="2">
    <citation type="journal article" date="2013" name="PLoS ONE">
        <title>Whole genome mapping and re-organization of the nuclear and mitochondrial genomes of Babesia microti isolates.</title>
        <authorList>
            <person name="Cornillot E."/>
            <person name="Dassouli A."/>
            <person name="Garg A."/>
            <person name="Pachikara N."/>
            <person name="Randazzo S."/>
            <person name="Depoix D."/>
            <person name="Carcy B."/>
            <person name="Delbecq S."/>
            <person name="Frutos R."/>
            <person name="Silva J.C."/>
            <person name="Sutton R."/>
            <person name="Krause P.J."/>
            <person name="Mamoun C.B."/>
        </authorList>
    </citation>
    <scope>NUCLEOTIDE SEQUENCE [LARGE SCALE GENOMIC DNA]</scope>
    <source>
        <strain evidence="4 5">RI</strain>
    </source>
</reference>
<feature type="compositionally biased region" description="Low complexity" evidence="3">
    <location>
        <begin position="293"/>
        <end position="304"/>
    </location>
</feature>
<dbReference type="VEuPathDB" id="PiroplasmaDB:BMR1_01G01785"/>
<reference evidence="4 5" key="1">
    <citation type="journal article" date="2012" name="Nucleic Acids Res.">
        <title>Sequencing of the smallest Apicomplexan genome from the human pathogen Babesia microti.</title>
        <authorList>
            <person name="Cornillot E."/>
            <person name="Hadj-Kaddour K."/>
            <person name="Dassouli A."/>
            <person name="Noel B."/>
            <person name="Ranwez V."/>
            <person name="Vacherie B."/>
            <person name="Augagneur Y."/>
            <person name="Bres V."/>
            <person name="Duclos A."/>
            <person name="Randazzo S."/>
            <person name="Carcy B."/>
            <person name="Debierre-Grockiego F."/>
            <person name="Delbecq S."/>
            <person name="Moubri-Menage K."/>
            <person name="Shams-Eldin H."/>
            <person name="Usmani-Brown S."/>
            <person name="Bringaud F."/>
            <person name="Wincker P."/>
            <person name="Vivares C.P."/>
            <person name="Schwarz R.T."/>
            <person name="Schetters T.P."/>
            <person name="Krause P.J."/>
            <person name="Gorenflot A."/>
            <person name="Berry V."/>
            <person name="Barbe V."/>
            <person name="Ben Mamoun C."/>
        </authorList>
    </citation>
    <scope>NUCLEOTIDE SEQUENCE [LARGE SCALE GENOMIC DNA]</scope>
    <source>
        <strain evidence="4 5">RI</strain>
    </source>
</reference>
<evidence type="ECO:0000256" key="3">
    <source>
        <dbReference type="SAM" id="MobiDB-lite"/>
    </source>
</evidence>
<keyword evidence="5" id="KW-1185">Reference proteome</keyword>
<dbReference type="Pfam" id="PF00956">
    <property type="entry name" value="NAP"/>
    <property type="match status" value="1"/>
</dbReference>
<dbReference type="Gene3D" id="1.20.5.1500">
    <property type="match status" value="1"/>
</dbReference>
<evidence type="ECO:0000313" key="5">
    <source>
        <dbReference type="Proteomes" id="UP000002899"/>
    </source>
</evidence>
<dbReference type="AlphaFoldDB" id="A0A1N6LWR4"/>
<dbReference type="RefSeq" id="XP_021337420.1">
    <property type="nucleotide sequence ID" value="XM_021482740.1"/>
</dbReference>
<dbReference type="Proteomes" id="UP000002899">
    <property type="component" value="Chromosome I"/>
</dbReference>